<accession>A0A0F9U533</accession>
<comment type="caution">
    <text evidence="1">The sequence shown here is derived from an EMBL/GenBank/DDBJ whole genome shotgun (WGS) entry which is preliminary data.</text>
</comment>
<reference evidence="1" key="1">
    <citation type="journal article" date="2015" name="Nature">
        <title>Complex archaea that bridge the gap between prokaryotes and eukaryotes.</title>
        <authorList>
            <person name="Spang A."/>
            <person name="Saw J.H."/>
            <person name="Jorgensen S.L."/>
            <person name="Zaremba-Niedzwiedzka K."/>
            <person name="Martijn J."/>
            <person name="Lind A.E."/>
            <person name="van Eijk R."/>
            <person name="Schleper C."/>
            <person name="Guy L."/>
            <person name="Ettema T.J."/>
        </authorList>
    </citation>
    <scope>NUCLEOTIDE SEQUENCE</scope>
</reference>
<protein>
    <submittedName>
        <fullName evidence="1">Uncharacterized protein</fullName>
    </submittedName>
</protein>
<evidence type="ECO:0000313" key="1">
    <source>
        <dbReference type="EMBL" id="KKN56396.1"/>
    </source>
</evidence>
<organism evidence="1">
    <name type="scientific">marine sediment metagenome</name>
    <dbReference type="NCBI Taxonomy" id="412755"/>
    <lineage>
        <taxon>unclassified sequences</taxon>
        <taxon>metagenomes</taxon>
        <taxon>ecological metagenomes</taxon>
    </lineage>
</organism>
<dbReference type="EMBL" id="LAZR01000846">
    <property type="protein sequence ID" value="KKN56396.1"/>
    <property type="molecule type" value="Genomic_DNA"/>
</dbReference>
<gene>
    <name evidence="1" type="ORF">LCGC14_0573070</name>
</gene>
<proteinExistence type="predicted"/>
<name>A0A0F9U533_9ZZZZ</name>
<dbReference type="AlphaFoldDB" id="A0A0F9U533"/>
<sequence>MVLAYLGTGIRSDRNLRARHRREASAYPLADYLVAEGQVALVCHRALFVLVVAGSAFGGRGVFRRAMLILEGLHMTKARRVRREVTKHGNEQVYAHTFDALAWRPGSEADAMWWEHSVAVFGEKFREELTRANVA</sequence>